<reference evidence="4 5" key="1">
    <citation type="submission" date="2019-09" db="EMBL/GenBank/DDBJ databases">
        <title>NBRP : Genome information of microbial organism related human and environment.</title>
        <authorList>
            <person name="Hattori M."/>
            <person name="Oshima K."/>
            <person name="Inaba H."/>
            <person name="Suda W."/>
            <person name="Sakamoto M."/>
            <person name="Iino T."/>
            <person name="Kitahara M."/>
            <person name="Oshida Y."/>
            <person name="Iida T."/>
            <person name="Kudo T."/>
            <person name="Itoh T."/>
            <person name="Ohkuma M."/>
        </authorList>
    </citation>
    <scope>NUCLEOTIDE SEQUENCE [LARGE SCALE GENOMIC DNA]</scope>
    <source>
        <strain evidence="4 5">Hi-2</strain>
    </source>
</reference>
<organism evidence="4 5">
    <name type="scientific">Iodidimonas gelatinilytica</name>
    <dbReference type="NCBI Taxonomy" id="1236966"/>
    <lineage>
        <taxon>Bacteria</taxon>
        <taxon>Pseudomonadati</taxon>
        <taxon>Pseudomonadota</taxon>
        <taxon>Alphaproteobacteria</taxon>
        <taxon>Iodidimonadales</taxon>
        <taxon>Iodidimonadaceae</taxon>
        <taxon>Iodidimonas</taxon>
    </lineage>
</organism>
<dbReference type="InterPro" id="IPR008462">
    <property type="entry name" value="CsbD"/>
</dbReference>
<comment type="caution">
    <text evidence="4">The sequence shown here is derived from an EMBL/GenBank/DDBJ whole genome shotgun (WGS) entry which is preliminary data.</text>
</comment>
<dbReference type="SUPFAM" id="SSF69047">
    <property type="entry name" value="Hypothetical protein YjbJ"/>
    <property type="match status" value="1"/>
</dbReference>
<feature type="domain" description="CsbD-like" evidence="3">
    <location>
        <begin position="5"/>
        <end position="56"/>
    </location>
</feature>
<evidence type="ECO:0000313" key="4">
    <source>
        <dbReference type="EMBL" id="GEQ97821.1"/>
    </source>
</evidence>
<comment type="similarity">
    <text evidence="1">Belongs to the UPF0337 (CsbD) family.</text>
</comment>
<dbReference type="Proteomes" id="UP000322084">
    <property type="component" value="Unassembled WGS sequence"/>
</dbReference>
<dbReference type="Pfam" id="PF05532">
    <property type="entry name" value="CsbD"/>
    <property type="match status" value="1"/>
</dbReference>
<dbReference type="Gene3D" id="1.10.1470.10">
    <property type="entry name" value="YjbJ"/>
    <property type="match status" value="1"/>
</dbReference>
<evidence type="ECO:0000256" key="2">
    <source>
        <dbReference type="SAM" id="MobiDB-lite"/>
    </source>
</evidence>
<dbReference type="EMBL" id="BKCL01000004">
    <property type="protein sequence ID" value="GEQ97821.1"/>
    <property type="molecule type" value="Genomic_DNA"/>
</dbReference>
<dbReference type="InterPro" id="IPR036629">
    <property type="entry name" value="YjbJ_sf"/>
</dbReference>
<dbReference type="InterPro" id="IPR050423">
    <property type="entry name" value="UPF0337_stress_rsp"/>
</dbReference>
<evidence type="ECO:0000313" key="5">
    <source>
        <dbReference type="Proteomes" id="UP000322084"/>
    </source>
</evidence>
<dbReference type="PANTHER" id="PTHR34977">
    <property type="entry name" value="UPF0337 PROTEIN YJBJ"/>
    <property type="match status" value="1"/>
</dbReference>
<dbReference type="InterPro" id="IPR026042">
    <property type="entry name" value="YjbJ"/>
</dbReference>
<dbReference type="AlphaFoldDB" id="A0A5A7MPE4"/>
<feature type="region of interest" description="Disordered" evidence="2">
    <location>
        <begin position="43"/>
        <end position="70"/>
    </location>
</feature>
<proteinExistence type="inferred from homology"/>
<protein>
    <submittedName>
        <fullName evidence="4">CsbD family protein</fullName>
    </submittedName>
</protein>
<evidence type="ECO:0000256" key="1">
    <source>
        <dbReference type="ARBA" id="ARBA00009129"/>
    </source>
</evidence>
<name>A0A5A7MPE4_9PROT</name>
<accession>A0A5A7MPE4</accession>
<dbReference type="PANTHER" id="PTHR34977:SF1">
    <property type="entry name" value="UPF0337 PROTEIN YJBJ"/>
    <property type="match status" value="1"/>
</dbReference>
<dbReference type="RefSeq" id="WP_150000238.1">
    <property type="nucleotide sequence ID" value="NZ_BKCL01000004.1"/>
</dbReference>
<evidence type="ECO:0000259" key="3">
    <source>
        <dbReference type="Pfam" id="PF05532"/>
    </source>
</evidence>
<dbReference type="PIRSF" id="PIRSF039008">
    <property type="entry name" value="YjbJ"/>
    <property type="match status" value="1"/>
</dbReference>
<sequence>MEKNIFEGKWKQIKGDVQAKWGQITDDELDQIEGNRQKLAGKIQEKYGRSKQQAEHELEEFERKYKDRHR</sequence>
<gene>
    <name evidence="4" type="primary">csbD</name>
    <name evidence="4" type="ORF">JCM17844_14580</name>
</gene>